<feature type="region of interest" description="Disordered" evidence="1">
    <location>
        <begin position="276"/>
        <end position="300"/>
    </location>
</feature>
<dbReference type="SUPFAM" id="SSF57756">
    <property type="entry name" value="Retrovirus zinc finger-like domains"/>
    <property type="match status" value="1"/>
</dbReference>
<evidence type="ECO:0000313" key="4">
    <source>
        <dbReference type="Proteomes" id="UP001497516"/>
    </source>
</evidence>
<proteinExistence type="predicted"/>
<reference evidence="3 4" key="1">
    <citation type="submission" date="2024-04" db="EMBL/GenBank/DDBJ databases">
        <authorList>
            <person name="Fracassetti M."/>
        </authorList>
    </citation>
    <scope>NUCLEOTIDE SEQUENCE [LARGE SCALE GENOMIC DNA]</scope>
</reference>
<feature type="domain" description="CCHC-type" evidence="2">
    <location>
        <begin position="255"/>
        <end position="271"/>
    </location>
</feature>
<protein>
    <recommendedName>
        <fullName evidence="2">CCHC-type domain-containing protein</fullName>
    </recommendedName>
</protein>
<feature type="domain" description="CCHC-type" evidence="2">
    <location>
        <begin position="236"/>
        <end position="252"/>
    </location>
</feature>
<dbReference type="PANTHER" id="PTHR37610:SF77">
    <property type="entry name" value="INTEGRASE CATALYTIC DOMAIN-CONTAINING PROTEIN"/>
    <property type="match status" value="1"/>
</dbReference>
<dbReference type="Gene3D" id="4.10.60.10">
    <property type="entry name" value="Zinc finger, CCHC-type"/>
    <property type="match status" value="1"/>
</dbReference>
<evidence type="ECO:0000313" key="3">
    <source>
        <dbReference type="EMBL" id="CAL1377585.1"/>
    </source>
</evidence>
<feature type="compositionally biased region" description="Low complexity" evidence="1">
    <location>
        <begin position="278"/>
        <end position="293"/>
    </location>
</feature>
<evidence type="ECO:0000256" key="1">
    <source>
        <dbReference type="SAM" id="MobiDB-lite"/>
    </source>
</evidence>
<accession>A0AAV2DW48</accession>
<keyword evidence="4" id="KW-1185">Reference proteome</keyword>
<dbReference type="AlphaFoldDB" id="A0AAV2DW48"/>
<dbReference type="GO" id="GO:0003676">
    <property type="term" value="F:nucleic acid binding"/>
    <property type="evidence" value="ECO:0007669"/>
    <property type="project" value="InterPro"/>
</dbReference>
<dbReference type="SMART" id="SM00343">
    <property type="entry name" value="ZnF_C2HC"/>
    <property type="match status" value="2"/>
</dbReference>
<name>A0AAV2DW48_9ROSI</name>
<dbReference type="InterPro" id="IPR036875">
    <property type="entry name" value="Znf_CCHC_sf"/>
</dbReference>
<dbReference type="Proteomes" id="UP001497516">
    <property type="component" value="Chromosome 3"/>
</dbReference>
<dbReference type="GO" id="GO:0008270">
    <property type="term" value="F:zinc ion binding"/>
    <property type="evidence" value="ECO:0007669"/>
    <property type="project" value="InterPro"/>
</dbReference>
<evidence type="ECO:0000259" key="2">
    <source>
        <dbReference type="SMART" id="SM00343"/>
    </source>
</evidence>
<organism evidence="3 4">
    <name type="scientific">Linum trigynum</name>
    <dbReference type="NCBI Taxonomy" id="586398"/>
    <lineage>
        <taxon>Eukaryota</taxon>
        <taxon>Viridiplantae</taxon>
        <taxon>Streptophyta</taxon>
        <taxon>Embryophyta</taxon>
        <taxon>Tracheophyta</taxon>
        <taxon>Spermatophyta</taxon>
        <taxon>Magnoliopsida</taxon>
        <taxon>eudicotyledons</taxon>
        <taxon>Gunneridae</taxon>
        <taxon>Pentapetalae</taxon>
        <taxon>rosids</taxon>
        <taxon>fabids</taxon>
        <taxon>Malpighiales</taxon>
        <taxon>Linaceae</taxon>
        <taxon>Linum</taxon>
    </lineage>
</organism>
<dbReference type="EMBL" id="OZ034816">
    <property type="protein sequence ID" value="CAL1377585.1"/>
    <property type="molecule type" value="Genomic_DNA"/>
</dbReference>
<dbReference type="InterPro" id="IPR001878">
    <property type="entry name" value="Znf_CCHC"/>
</dbReference>
<gene>
    <name evidence="3" type="ORF">LTRI10_LOCUS19224</name>
</gene>
<sequence length="365" mass="39734">MDSGKLEVVSAKLDGKNFPFWEFQFRSFVAGKRLLLILTGQVPQPAANSSDKDKADWEASNAHMISLLLGSIDMGTGLSLCRFYLASEMWSHICSLYSQNNASRQFEIESELATFTQGDRDIRSYYQALVTRWTEQDMLVASFSDTPATAASIRDRDRSRLMQFLMKLRPEFEAVRASILHRNVSSIDEALSELFREETRLRSLSRLGGSNDTAFAIGRAGGSRPHFQQSGTSHLTCHYCREVGHIQPHCRQNNFCIYCKQSLHIVLDCKEAARRNRGGSSSRSRGSGSSAGSRGDGPAGASYVVTPAPVGAPALVSTLLPGLTSADVRRLVAEAFQDALPLALNSAFATGGGKGSDHGENSGQG</sequence>
<dbReference type="PANTHER" id="PTHR37610">
    <property type="entry name" value="CCHC-TYPE DOMAIN-CONTAINING PROTEIN"/>
    <property type="match status" value="1"/>
</dbReference>